<feature type="region of interest" description="Disordered" evidence="1">
    <location>
        <begin position="472"/>
        <end position="585"/>
    </location>
</feature>
<dbReference type="InterPro" id="IPR018997">
    <property type="entry name" value="PUB_domain"/>
</dbReference>
<evidence type="ECO:0000313" key="4">
    <source>
        <dbReference type="Proteomes" id="UP001430356"/>
    </source>
</evidence>
<dbReference type="EMBL" id="JAECZO010000029">
    <property type="protein sequence ID" value="KAK7193976.1"/>
    <property type="molecule type" value="Genomic_DNA"/>
</dbReference>
<dbReference type="Pfam" id="PF09409">
    <property type="entry name" value="PUB"/>
    <property type="match status" value="1"/>
</dbReference>
<dbReference type="InterPro" id="IPR036339">
    <property type="entry name" value="PUB-like_dom_sf"/>
</dbReference>
<evidence type="ECO:0000256" key="1">
    <source>
        <dbReference type="SAM" id="MobiDB-lite"/>
    </source>
</evidence>
<dbReference type="Proteomes" id="UP001430356">
    <property type="component" value="Unassembled WGS sequence"/>
</dbReference>
<feature type="compositionally biased region" description="Low complexity" evidence="1">
    <location>
        <begin position="47"/>
        <end position="60"/>
    </location>
</feature>
<feature type="region of interest" description="Disordered" evidence="1">
    <location>
        <begin position="45"/>
        <end position="116"/>
    </location>
</feature>
<sequence length="585" mass="62187">MSASLAAEIAQLHELFKLGALTQEEFQDAKQAAIRSFRAAPVTTGEPVAAATASHSTPSCASPPPPPQSPPRVPPGLQSAWGAASHEAAVEADARGEAEIDSRPPPPTSSAPEDTAVATWPRSTEMWRQLWDSSPVAAPLHTSASAGDALDARVQALRCLSRLLRNVQMYPAEPKYRVLRESNKVVAAELLPVAEPCAAVLRFAGFTREPDEREATAHCWVLPRSPDAAAAAAVAARRVARAVCLVDELLEYVGEQQSRRYGLQQLWRSVALEVRLERASRDAAAAASVLDVASDLEEAEEEEGRDDGSSATRTSPPPSPALLAYLVECYTVDEAGDGLYSSLQHLQTLQRLYETAAAAVAQGGGAADPSTASCSLLRTAEVYGAVVRQRGAVELLLYGCGARLPLPSTAALPATATTNSSSSGGTDAATTSSDYTLELIPPSVSNAAAFAARCLRLLRRVRREVERRQQERARAARSAAEVSMKQELRRERQRRQLEAQRGRPDAPSEGQHPRRRTHSPPHRRTHQAGSSSSSSSTSSRAGASTAEDRGSGGRRIPVAEALAILMGKRSPPARRPPAASSSSLS</sequence>
<feature type="compositionally biased region" description="Low complexity" evidence="1">
    <location>
        <begin position="528"/>
        <end position="545"/>
    </location>
</feature>
<dbReference type="SUPFAM" id="SSF143503">
    <property type="entry name" value="PUG domain-like"/>
    <property type="match status" value="1"/>
</dbReference>
<reference evidence="3 4" key="1">
    <citation type="journal article" date="2021" name="MBio">
        <title>A New Model Trypanosomatid, Novymonas esmeraldas: Genomic Perception of Its 'Candidatus Pandoraea novymonadis' Endosymbiont.</title>
        <authorList>
            <person name="Zakharova A."/>
            <person name="Saura A."/>
            <person name="Butenko A."/>
            <person name="Podesvova L."/>
            <person name="Warmusova S."/>
            <person name="Kostygov A.Y."/>
            <person name="Nenarokova A."/>
            <person name="Lukes J."/>
            <person name="Opperdoes F.R."/>
            <person name="Yurchenko V."/>
        </authorList>
    </citation>
    <scope>NUCLEOTIDE SEQUENCE [LARGE SCALE GENOMIC DNA]</scope>
    <source>
        <strain evidence="3 4">E262AT.01</strain>
    </source>
</reference>
<feature type="region of interest" description="Disordered" evidence="1">
    <location>
        <begin position="295"/>
        <end position="319"/>
    </location>
</feature>
<feature type="compositionally biased region" description="Basic residues" evidence="1">
    <location>
        <begin position="513"/>
        <end position="526"/>
    </location>
</feature>
<dbReference type="Gene3D" id="1.20.58.2190">
    <property type="match status" value="1"/>
</dbReference>
<feature type="compositionally biased region" description="Basic and acidic residues" evidence="1">
    <location>
        <begin position="88"/>
        <end position="102"/>
    </location>
</feature>
<organism evidence="3 4">
    <name type="scientific">Novymonas esmeraldas</name>
    <dbReference type="NCBI Taxonomy" id="1808958"/>
    <lineage>
        <taxon>Eukaryota</taxon>
        <taxon>Discoba</taxon>
        <taxon>Euglenozoa</taxon>
        <taxon>Kinetoplastea</taxon>
        <taxon>Metakinetoplastina</taxon>
        <taxon>Trypanosomatida</taxon>
        <taxon>Trypanosomatidae</taxon>
        <taxon>Novymonas</taxon>
    </lineage>
</organism>
<dbReference type="AlphaFoldDB" id="A0AAW0ELF3"/>
<feature type="compositionally biased region" description="Low complexity" evidence="1">
    <location>
        <begin position="576"/>
        <end position="585"/>
    </location>
</feature>
<protein>
    <submittedName>
        <fullName evidence="3">PUB domain containing protein</fullName>
    </submittedName>
</protein>
<feature type="compositionally biased region" description="Basic and acidic residues" evidence="1">
    <location>
        <begin position="484"/>
        <end position="506"/>
    </location>
</feature>
<accession>A0AAW0ELF3</accession>
<feature type="compositionally biased region" description="Acidic residues" evidence="1">
    <location>
        <begin position="295"/>
        <end position="305"/>
    </location>
</feature>
<proteinExistence type="predicted"/>
<keyword evidence="4" id="KW-1185">Reference proteome</keyword>
<gene>
    <name evidence="3" type="ORF">NESM_000309500</name>
</gene>
<feature type="domain" description="PUB" evidence="2">
    <location>
        <begin position="151"/>
        <end position="224"/>
    </location>
</feature>
<name>A0AAW0ELF3_9TRYP</name>
<evidence type="ECO:0000313" key="3">
    <source>
        <dbReference type="EMBL" id="KAK7193976.1"/>
    </source>
</evidence>
<dbReference type="CDD" id="cd09212">
    <property type="entry name" value="PUB"/>
    <property type="match status" value="1"/>
</dbReference>
<comment type="caution">
    <text evidence="3">The sequence shown here is derived from an EMBL/GenBank/DDBJ whole genome shotgun (WGS) entry which is preliminary data.</text>
</comment>
<evidence type="ECO:0000259" key="2">
    <source>
        <dbReference type="Pfam" id="PF09409"/>
    </source>
</evidence>
<feature type="compositionally biased region" description="Pro residues" evidence="1">
    <location>
        <begin position="61"/>
        <end position="74"/>
    </location>
</feature>